<evidence type="ECO:0000256" key="2">
    <source>
        <dbReference type="ARBA" id="ARBA00004123"/>
    </source>
</evidence>
<evidence type="ECO:0000313" key="10">
    <source>
        <dbReference type="Proteomes" id="UP000472263"/>
    </source>
</evidence>
<dbReference type="Proteomes" id="UP000472263">
    <property type="component" value="Chromosome 2"/>
</dbReference>
<accession>A0A667WJE6</accession>
<reference evidence="9" key="2">
    <citation type="submission" date="2025-08" db="UniProtKB">
        <authorList>
            <consortium name="Ensembl"/>
        </authorList>
    </citation>
    <scope>IDENTIFICATION</scope>
</reference>
<dbReference type="Pfam" id="PF13359">
    <property type="entry name" value="DDE_Tnp_4"/>
    <property type="match status" value="1"/>
</dbReference>
<keyword evidence="5" id="KW-0479">Metal-binding</keyword>
<protein>
    <recommendedName>
        <fullName evidence="8">DDE Tnp4 domain-containing protein</fullName>
    </recommendedName>
</protein>
<keyword evidence="10" id="KW-1185">Reference proteome</keyword>
<evidence type="ECO:0000313" key="9">
    <source>
        <dbReference type="Ensembl" id="ENSMMDP00005001693.1"/>
    </source>
</evidence>
<dbReference type="InterPro" id="IPR045249">
    <property type="entry name" value="HARBI1-like"/>
</dbReference>
<dbReference type="AlphaFoldDB" id="A0A667WJE6"/>
<dbReference type="Ensembl" id="ENSMMDT00005001727.1">
    <property type="protein sequence ID" value="ENSMMDP00005001693.1"/>
    <property type="gene ID" value="ENSMMDG00005000929.1"/>
</dbReference>
<dbReference type="InParanoid" id="A0A667WJE6"/>
<dbReference type="GO" id="GO:0005634">
    <property type="term" value="C:nucleus"/>
    <property type="evidence" value="ECO:0007669"/>
    <property type="project" value="UniProtKB-SubCell"/>
</dbReference>
<dbReference type="GeneTree" id="ENSGT00940000164115"/>
<name>A0A667WJE6_9TELE</name>
<feature type="domain" description="DDE Tnp4" evidence="8">
    <location>
        <begin position="173"/>
        <end position="339"/>
    </location>
</feature>
<comment type="cofactor">
    <cofactor evidence="1">
        <name>a divalent metal cation</name>
        <dbReference type="ChEBI" id="CHEBI:60240"/>
    </cofactor>
</comment>
<keyword evidence="7" id="KW-0539">Nucleus</keyword>
<evidence type="ECO:0000256" key="4">
    <source>
        <dbReference type="ARBA" id="ARBA00022722"/>
    </source>
</evidence>
<sequence>MYLSPSQRSALAVVLLRRTRWRRRRPAARRVWVHEILTARQRLGEYNLVQELQFHDDRFQVYFRLSREQFDTLLRRVGPSLERVTTNFRQPISPSERLAICLRYLATGDSYTTIASSYRVGISTVAGIIPDVCRVIWESLREEFLPVPKAADWREIAQGFHDRWNFPNCLGALDGKHIVIQAPANSGSQFFNYKGTYSIVLLALVDARYLFRVVDVGALGRSSDGGIFAASSFGRALREGTLDLPEDAPLPGAAHLGPMPHTFVADEAFPFKRNMLRPYPGRNLARPQRLFNYRLSRARRVVENAFGILAAQWRIFHRVIGVSPVNVDWIVKATVALHNFQRWNLTTQAESVQEPEAPPALQDLTRAGSNNASQEALAIREKFTSYFLSAAGEVPWQSNLA</sequence>
<reference evidence="9" key="1">
    <citation type="submission" date="2019-06" db="EMBL/GenBank/DDBJ databases">
        <authorList>
            <consortium name="Wellcome Sanger Institute Data Sharing"/>
        </authorList>
    </citation>
    <scope>NUCLEOTIDE SEQUENCE [LARGE SCALE GENOMIC DNA]</scope>
</reference>
<evidence type="ECO:0000256" key="1">
    <source>
        <dbReference type="ARBA" id="ARBA00001968"/>
    </source>
</evidence>
<dbReference type="GO" id="GO:0046872">
    <property type="term" value="F:metal ion binding"/>
    <property type="evidence" value="ECO:0007669"/>
    <property type="project" value="UniProtKB-KW"/>
</dbReference>
<evidence type="ECO:0000259" key="8">
    <source>
        <dbReference type="Pfam" id="PF13359"/>
    </source>
</evidence>
<reference evidence="9" key="3">
    <citation type="submission" date="2025-09" db="UniProtKB">
        <authorList>
            <consortium name="Ensembl"/>
        </authorList>
    </citation>
    <scope>IDENTIFICATION</scope>
</reference>
<dbReference type="PANTHER" id="PTHR22930">
    <property type="match status" value="1"/>
</dbReference>
<comment type="similarity">
    <text evidence="3">Belongs to the HARBI1 family.</text>
</comment>
<dbReference type="GO" id="GO:0016787">
    <property type="term" value="F:hydrolase activity"/>
    <property type="evidence" value="ECO:0007669"/>
    <property type="project" value="UniProtKB-KW"/>
</dbReference>
<keyword evidence="6" id="KW-0378">Hydrolase</keyword>
<evidence type="ECO:0000256" key="6">
    <source>
        <dbReference type="ARBA" id="ARBA00022801"/>
    </source>
</evidence>
<evidence type="ECO:0000256" key="7">
    <source>
        <dbReference type="ARBA" id="ARBA00023242"/>
    </source>
</evidence>
<dbReference type="InterPro" id="IPR027806">
    <property type="entry name" value="HARBI1_dom"/>
</dbReference>
<proteinExistence type="inferred from homology"/>
<dbReference type="GO" id="GO:0004518">
    <property type="term" value="F:nuclease activity"/>
    <property type="evidence" value="ECO:0007669"/>
    <property type="project" value="UniProtKB-KW"/>
</dbReference>
<evidence type="ECO:0000256" key="5">
    <source>
        <dbReference type="ARBA" id="ARBA00022723"/>
    </source>
</evidence>
<comment type="subcellular location">
    <subcellularLocation>
        <location evidence="2">Nucleus</location>
    </subcellularLocation>
</comment>
<organism evidence="9 10">
    <name type="scientific">Myripristis murdjan</name>
    <name type="common">pinecone soldierfish</name>
    <dbReference type="NCBI Taxonomy" id="586833"/>
    <lineage>
        <taxon>Eukaryota</taxon>
        <taxon>Metazoa</taxon>
        <taxon>Chordata</taxon>
        <taxon>Craniata</taxon>
        <taxon>Vertebrata</taxon>
        <taxon>Euteleostomi</taxon>
        <taxon>Actinopterygii</taxon>
        <taxon>Neopterygii</taxon>
        <taxon>Teleostei</taxon>
        <taxon>Neoteleostei</taxon>
        <taxon>Acanthomorphata</taxon>
        <taxon>Holocentriformes</taxon>
        <taxon>Holocentridae</taxon>
        <taxon>Myripristis</taxon>
    </lineage>
</organism>
<evidence type="ECO:0000256" key="3">
    <source>
        <dbReference type="ARBA" id="ARBA00006958"/>
    </source>
</evidence>
<keyword evidence="4" id="KW-0540">Nuclease</keyword>
<dbReference type="PANTHER" id="PTHR22930:SF279">
    <property type="entry name" value="SIMILAR TO ENSANGP00000010363"/>
    <property type="match status" value="1"/>
</dbReference>